<dbReference type="RefSeq" id="WP_285050843.1">
    <property type="nucleotide sequence ID" value="NZ_JASOVZ010000001.1"/>
</dbReference>
<reference evidence="1" key="1">
    <citation type="submission" date="2023-07" db="EMBL/GenBank/DDBJ databases">
        <title>Whole Genome Sequencing of Colonoscopy isolates.</title>
        <authorList>
            <person name="Surve S.V."/>
            <person name="Valls R.A."/>
            <person name="Barrak K.E."/>
            <person name="Gardner T.B."/>
            <person name="O'Toole G.A."/>
        </authorList>
    </citation>
    <scope>NUCLEOTIDE SEQUENCE</scope>
    <source>
        <strain evidence="1">GP0003</strain>
    </source>
</reference>
<gene>
    <name evidence="1" type="ORF">Q4436_01585</name>
</gene>
<dbReference type="AlphaFoldDB" id="A0ABD4ZZ78"/>
<dbReference type="InterPro" id="IPR046242">
    <property type="entry name" value="DUF6275"/>
</dbReference>
<dbReference type="EMBL" id="JAUONS010000001">
    <property type="protein sequence ID" value="MDO6360813.1"/>
    <property type="molecule type" value="Genomic_DNA"/>
</dbReference>
<protein>
    <submittedName>
        <fullName evidence="1">DUF6275 family protein</fullName>
    </submittedName>
</protein>
<comment type="caution">
    <text evidence="1">The sequence shown here is derived from an EMBL/GenBank/DDBJ whole genome shotgun (WGS) entry which is preliminary data.</text>
</comment>
<dbReference type="Pfam" id="PF19791">
    <property type="entry name" value="DUF6275"/>
    <property type="match status" value="1"/>
</dbReference>
<dbReference type="Proteomes" id="UP001169713">
    <property type="component" value="Unassembled WGS sequence"/>
</dbReference>
<name>A0ABD4ZZ78_9LACO</name>
<evidence type="ECO:0000313" key="1">
    <source>
        <dbReference type="EMBL" id="MDO6360813.1"/>
    </source>
</evidence>
<accession>A0ABD4ZZ78</accession>
<sequence>MTELEFISLCRECVAKYYGILDYSTKDIYVVWLVKVLQNNKALLSTNNPDGMYFECTYDGDKKKLYFDAYKHQKNIEFDLNK</sequence>
<evidence type="ECO:0000313" key="2">
    <source>
        <dbReference type="Proteomes" id="UP001169713"/>
    </source>
</evidence>
<proteinExistence type="predicted"/>
<organism evidence="1 2">
    <name type="scientific">Lactobacillus paragasseri</name>
    <dbReference type="NCBI Taxonomy" id="2107999"/>
    <lineage>
        <taxon>Bacteria</taxon>
        <taxon>Bacillati</taxon>
        <taxon>Bacillota</taxon>
        <taxon>Bacilli</taxon>
        <taxon>Lactobacillales</taxon>
        <taxon>Lactobacillaceae</taxon>
        <taxon>Lactobacillus</taxon>
    </lineage>
</organism>